<evidence type="ECO:0000313" key="1">
    <source>
        <dbReference type="EMBL" id="KAJ3214093.1"/>
    </source>
</evidence>
<dbReference type="EMBL" id="JADGJW010000651">
    <property type="protein sequence ID" value="KAJ3214093.1"/>
    <property type="molecule type" value="Genomic_DNA"/>
</dbReference>
<gene>
    <name evidence="1" type="ORF">HK099_007047</name>
</gene>
<sequence>MFISAQKNHSIFNKQVSDLKADYDFGVKTYFIESLSTYNDLKGLEKEKNLKKLDFEQFEIENFQENEYSIETDTVPEYRRNSMYPFSKDSSTNLGSINNFNQKEKNTSTSNFENEIIKINDSEVLNLKNYKMEEEIRIFDDEKIVEEKVEENEKLKEVEFKGHKFIPKNNNLKVQEMLMDRRVSSSLLPDINPNSWQSKMRSMSISVSDQGEDRVKGIIALMFAEKLISNDAQRGNEFLDGMKKALSIENSSTLLSSNNGFIFKEEPKLTLKENLIVEEEEEVMEKVNKVEINIQKISEDNPVNVVESVNLTTKNSRTSGVLKKMKKGVRGLAAFKLLNTVKVTNSSLTVGEEEFQIEVESANVEDNVNEETEEEINYIEQEDEETVNYPKARPITPLEKIDVKKNDFYRRRRNIKIWE</sequence>
<dbReference type="Proteomes" id="UP001211065">
    <property type="component" value="Unassembled WGS sequence"/>
</dbReference>
<protein>
    <submittedName>
        <fullName evidence="1">Uncharacterized protein</fullName>
    </submittedName>
</protein>
<dbReference type="AlphaFoldDB" id="A0AAD5TXR5"/>
<name>A0AAD5TXR5_9FUNG</name>
<proteinExistence type="predicted"/>
<comment type="caution">
    <text evidence="1">The sequence shown here is derived from an EMBL/GenBank/DDBJ whole genome shotgun (WGS) entry which is preliminary data.</text>
</comment>
<reference evidence="1" key="1">
    <citation type="submission" date="2020-05" db="EMBL/GenBank/DDBJ databases">
        <title>Phylogenomic resolution of chytrid fungi.</title>
        <authorList>
            <person name="Stajich J.E."/>
            <person name="Amses K."/>
            <person name="Simmons R."/>
            <person name="Seto K."/>
            <person name="Myers J."/>
            <person name="Bonds A."/>
            <person name="Quandt C.A."/>
            <person name="Barry K."/>
            <person name="Liu P."/>
            <person name="Grigoriev I."/>
            <person name="Longcore J.E."/>
            <person name="James T.Y."/>
        </authorList>
    </citation>
    <scope>NUCLEOTIDE SEQUENCE</scope>
    <source>
        <strain evidence="1">JEL0476</strain>
    </source>
</reference>
<keyword evidence="2" id="KW-1185">Reference proteome</keyword>
<organism evidence="1 2">
    <name type="scientific">Clydaea vesicula</name>
    <dbReference type="NCBI Taxonomy" id="447962"/>
    <lineage>
        <taxon>Eukaryota</taxon>
        <taxon>Fungi</taxon>
        <taxon>Fungi incertae sedis</taxon>
        <taxon>Chytridiomycota</taxon>
        <taxon>Chytridiomycota incertae sedis</taxon>
        <taxon>Chytridiomycetes</taxon>
        <taxon>Lobulomycetales</taxon>
        <taxon>Lobulomycetaceae</taxon>
        <taxon>Clydaea</taxon>
    </lineage>
</organism>
<evidence type="ECO:0000313" key="2">
    <source>
        <dbReference type="Proteomes" id="UP001211065"/>
    </source>
</evidence>
<feature type="non-terminal residue" evidence="1">
    <location>
        <position position="419"/>
    </location>
</feature>
<accession>A0AAD5TXR5</accession>